<dbReference type="STRING" id="545697.HMPREF0216_01766"/>
<name>L1QF56_9CLOT</name>
<protein>
    <recommendedName>
        <fullName evidence="3">HTH cro/C1-type domain-containing protein</fullName>
    </recommendedName>
</protein>
<keyword evidence="2" id="KW-1185">Reference proteome</keyword>
<evidence type="ECO:0000313" key="1">
    <source>
        <dbReference type="EMBL" id="EKY26581.1"/>
    </source>
</evidence>
<dbReference type="AlphaFoldDB" id="L1QF56"/>
<dbReference type="PATRIC" id="fig|545697.3.peg.1737"/>
<dbReference type="OrthoDB" id="1685153at2"/>
<gene>
    <name evidence="1" type="ORF">HMPREF0216_01766</name>
</gene>
<reference evidence="1 2" key="1">
    <citation type="submission" date="2012-05" db="EMBL/GenBank/DDBJ databases">
        <authorList>
            <person name="Weinstock G."/>
            <person name="Sodergren E."/>
            <person name="Lobos E.A."/>
            <person name="Fulton L."/>
            <person name="Fulton R."/>
            <person name="Courtney L."/>
            <person name="Fronick C."/>
            <person name="O'Laughlin M."/>
            <person name="Godfrey J."/>
            <person name="Wilson R.M."/>
            <person name="Miner T."/>
            <person name="Farmer C."/>
            <person name="Delehaunty K."/>
            <person name="Cordes M."/>
            <person name="Minx P."/>
            <person name="Tomlinson C."/>
            <person name="Chen J."/>
            <person name="Wollam A."/>
            <person name="Pepin K.H."/>
            <person name="Bhonagiri V."/>
            <person name="Zhang X."/>
            <person name="Suruliraj S."/>
            <person name="Warren W."/>
            <person name="Mitreva M."/>
            <person name="Mardis E.R."/>
            <person name="Wilson R.K."/>
        </authorList>
    </citation>
    <scope>NUCLEOTIDE SEQUENCE [LARGE SCALE GENOMIC DNA]</scope>
    <source>
        <strain evidence="1 2">DSM 1785</strain>
    </source>
</reference>
<evidence type="ECO:0000313" key="2">
    <source>
        <dbReference type="Proteomes" id="UP000010420"/>
    </source>
</evidence>
<dbReference type="Proteomes" id="UP000010420">
    <property type="component" value="Unassembled WGS sequence"/>
</dbReference>
<comment type="caution">
    <text evidence="1">The sequence shown here is derived from an EMBL/GenBank/DDBJ whole genome shotgun (WGS) entry which is preliminary data.</text>
</comment>
<evidence type="ECO:0008006" key="3">
    <source>
        <dbReference type="Google" id="ProtNLM"/>
    </source>
</evidence>
<sequence>MNITKEIKKIMVDDDITITQLNDMLNNKNNTDYSPQNLSKKLNKDDIKFGDAEDILAVLGYEIKIIKK</sequence>
<dbReference type="HOGENOM" id="CLU_192250_0_0_9"/>
<organism evidence="1 2">
    <name type="scientific">Clostridium celatum DSM 1785</name>
    <dbReference type="NCBI Taxonomy" id="545697"/>
    <lineage>
        <taxon>Bacteria</taxon>
        <taxon>Bacillati</taxon>
        <taxon>Bacillota</taxon>
        <taxon>Clostridia</taxon>
        <taxon>Eubacteriales</taxon>
        <taxon>Clostridiaceae</taxon>
        <taxon>Clostridium</taxon>
    </lineage>
</organism>
<dbReference type="RefSeq" id="WP_005213417.1">
    <property type="nucleotide sequence ID" value="NZ_KB291645.1"/>
</dbReference>
<dbReference type="EMBL" id="AMEZ01000053">
    <property type="protein sequence ID" value="EKY26581.1"/>
    <property type="molecule type" value="Genomic_DNA"/>
</dbReference>
<accession>L1QF56</accession>
<proteinExistence type="predicted"/>